<keyword evidence="1" id="KW-0472">Membrane</keyword>
<dbReference type="EMBL" id="JASCXW010000005">
    <property type="protein sequence ID" value="MDI6452469.1"/>
    <property type="molecule type" value="Genomic_DNA"/>
</dbReference>
<dbReference type="AlphaFoldDB" id="A0AAW6U9Z0"/>
<organism evidence="2 3">
    <name type="scientific">Peloplasma aerotolerans</name>
    <dbReference type="NCBI Taxonomy" id="3044389"/>
    <lineage>
        <taxon>Bacteria</taxon>
        <taxon>Bacillati</taxon>
        <taxon>Mycoplasmatota</taxon>
        <taxon>Mollicutes</taxon>
        <taxon>Acholeplasmatales</taxon>
        <taxon>Acholeplasmataceae</taxon>
        <taxon>Peloplasma</taxon>
    </lineage>
</organism>
<gene>
    <name evidence="2" type="ORF">QJ521_02725</name>
</gene>
<accession>A0AAW6U9Z0</accession>
<evidence type="ECO:0000313" key="2">
    <source>
        <dbReference type="EMBL" id="MDI6452469.1"/>
    </source>
</evidence>
<proteinExistence type="predicted"/>
<dbReference type="Proteomes" id="UP001431532">
    <property type="component" value="Unassembled WGS sequence"/>
</dbReference>
<keyword evidence="3" id="KW-1185">Reference proteome</keyword>
<evidence type="ECO:0000313" key="3">
    <source>
        <dbReference type="Proteomes" id="UP001431532"/>
    </source>
</evidence>
<dbReference type="RefSeq" id="WP_282838884.1">
    <property type="nucleotide sequence ID" value="NZ_JASCXW010000005.1"/>
</dbReference>
<reference evidence="2" key="1">
    <citation type="submission" date="2023-05" db="EMBL/GenBank/DDBJ databases">
        <title>Mariniplasma microaerophilum sp. nov., a novel anaerobic mollicute isolated from terrestrial mud volcano, Taman Peninsula, Russia.</title>
        <authorList>
            <person name="Khomyakova M.A."/>
            <person name="Merkel A.Y."/>
            <person name="Slobodkin A.I."/>
        </authorList>
    </citation>
    <scope>NUCLEOTIDE SEQUENCE</scope>
    <source>
        <strain evidence="2">M4Ah</strain>
    </source>
</reference>
<protein>
    <submittedName>
        <fullName evidence="2">Uncharacterized protein</fullName>
    </submittedName>
</protein>
<keyword evidence="1" id="KW-0812">Transmembrane</keyword>
<evidence type="ECO:0000256" key="1">
    <source>
        <dbReference type="SAM" id="Phobius"/>
    </source>
</evidence>
<name>A0AAW6U9Z0_9MOLU</name>
<comment type="caution">
    <text evidence="2">The sequence shown here is derived from an EMBL/GenBank/DDBJ whole genome shotgun (WGS) entry which is preliminary data.</text>
</comment>
<sequence>MSNKKYQSLNRLIMISVVYFILSLAILTSVIYAWFTLTNISKADLVAQIAGVEAEYQFYVYKDETHTGSLNPTLTDNVCSIGQDLCYEYIPNPTYSHLIDGYVAPGERFSFAIRIVSVGAAGGMLKLDLSGLVSAGFDIPQNKIQRAFFYEVTKLTYINNNVESSDYKDHDPVVYYAQHFQYDHDGIYPLIANVPMGVENTSNSILIVFFDIYFDPEIYGQTIDGVSHENSNIFMNQLFIINFIFMNIYS</sequence>
<feature type="transmembrane region" description="Helical" evidence="1">
    <location>
        <begin position="12"/>
        <end position="35"/>
    </location>
</feature>
<keyword evidence="1" id="KW-1133">Transmembrane helix</keyword>